<evidence type="ECO:0000313" key="1">
    <source>
        <dbReference type="EMBL" id="KAL0303165.1"/>
    </source>
</evidence>
<name>A0AAW2K8W8_SESRA</name>
<proteinExistence type="predicted"/>
<sequence>MQMDGQLSSHISSLNLEDSKECNDRGKVVETVTERIQTPASYGDLPHGLSITGLLDVVRNATQVAARIHKVFRVQSFQRKRHQVRKNYSKIIWSVGIVDKVISRWRQKGRGLSGFRLEALGAGISMVDAERKEDDYDFLKEGNKLRRYYRRPLLE</sequence>
<dbReference type="GO" id="GO:0003690">
    <property type="term" value="F:double-stranded DNA binding"/>
    <property type="evidence" value="ECO:0007669"/>
    <property type="project" value="TreeGrafter"/>
</dbReference>
<reference evidence="1" key="1">
    <citation type="submission" date="2020-06" db="EMBL/GenBank/DDBJ databases">
        <authorList>
            <person name="Li T."/>
            <person name="Hu X."/>
            <person name="Zhang T."/>
            <person name="Song X."/>
            <person name="Zhang H."/>
            <person name="Dai N."/>
            <person name="Sheng W."/>
            <person name="Hou X."/>
            <person name="Wei L."/>
        </authorList>
    </citation>
    <scope>NUCLEOTIDE SEQUENCE</scope>
    <source>
        <strain evidence="1">G02</strain>
        <tissue evidence="1">Leaf</tissue>
    </source>
</reference>
<protein>
    <submittedName>
        <fullName evidence="1">Calmodulin-binding transcription activator 3</fullName>
    </submittedName>
</protein>
<accession>A0AAW2K8W8</accession>
<gene>
    <name evidence="1" type="ORF">Sradi_6184600</name>
</gene>
<dbReference type="PANTHER" id="PTHR23335:SF29">
    <property type="entry name" value="CALMODULIN-BINDING TRANSCRIPTION ACTIVATOR 1"/>
    <property type="match status" value="1"/>
</dbReference>
<comment type="caution">
    <text evidence="1">The sequence shown here is derived from an EMBL/GenBank/DDBJ whole genome shotgun (WGS) entry which is preliminary data.</text>
</comment>
<dbReference type="AlphaFoldDB" id="A0AAW2K8W8"/>
<dbReference type="GO" id="GO:0006357">
    <property type="term" value="P:regulation of transcription by RNA polymerase II"/>
    <property type="evidence" value="ECO:0007669"/>
    <property type="project" value="TreeGrafter"/>
</dbReference>
<dbReference type="PANTHER" id="PTHR23335">
    <property type="entry name" value="CALMODULIN-BINDING TRANSCRIPTION ACTIVATOR CAMTA"/>
    <property type="match status" value="1"/>
</dbReference>
<dbReference type="GO" id="GO:0005634">
    <property type="term" value="C:nucleus"/>
    <property type="evidence" value="ECO:0007669"/>
    <property type="project" value="TreeGrafter"/>
</dbReference>
<reference evidence="1" key="2">
    <citation type="journal article" date="2024" name="Plant">
        <title>Genomic evolution and insights into agronomic trait innovations of Sesamum species.</title>
        <authorList>
            <person name="Miao H."/>
            <person name="Wang L."/>
            <person name="Qu L."/>
            <person name="Liu H."/>
            <person name="Sun Y."/>
            <person name="Le M."/>
            <person name="Wang Q."/>
            <person name="Wei S."/>
            <person name="Zheng Y."/>
            <person name="Lin W."/>
            <person name="Duan Y."/>
            <person name="Cao H."/>
            <person name="Xiong S."/>
            <person name="Wang X."/>
            <person name="Wei L."/>
            <person name="Li C."/>
            <person name="Ma Q."/>
            <person name="Ju M."/>
            <person name="Zhao R."/>
            <person name="Li G."/>
            <person name="Mu C."/>
            <person name="Tian Q."/>
            <person name="Mei H."/>
            <person name="Zhang T."/>
            <person name="Gao T."/>
            <person name="Zhang H."/>
        </authorList>
    </citation>
    <scope>NUCLEOTIDE SEQUENCE</scope>
    <source>
        <strain evidence="1">G02</strain>
    </source>
</reference>
<dbReference type="EMBL" id="JACGWJ010000029">
    <property type="protein sequence ID" value="KAL0303165.1"/>
    <property type="molecule type" value="Genomic_DNA"/>
</dbReference>
<dbReference type="GO" id="GO:0003712">
    <property type="term" value="F:transcription coregulator activity"/>
    <property type="evidence" value="ECO:0007669"/>
    <property type="project" value="TreeGrafter"/>
</dbReference>
<organism evidence="1">
    <name type="scientific">Sesamum radiatum</name>
    <name type="common">Black benniseed</name>
    <dbReference type="NCBI Taxonomy" id="300843"/>
    <lineage>
        <taxon>Eukaryota</taxon>
        <taxon>Viridiplantae</taxon>
        <taxon>Streptophyta</taxon>
        <taxon>Embryophyta</taxon>
        <taxon>Tracheophyta</taxon>
        <taxon>Spermatophyta</taxon>
        <taxon>Magnoliopsida</taxon>
        <taxon>eudicotyledons</taxon>
        <taxon>Gunneridae</taxon>
        <taxon>Pentapetalae</taxon>
        <taxon>asterids</taxon>
        <taxon>lamiids</taxon>
        <taxon>Lamiales</taxon>
        <taxon>Pedaliaceae</taxon>
        <taxon>Sesamum</taxon>
    </lineage>
</organism>